<dbReference type="InterPro" id="IPR044925">
    <property type="entry name" value="His-Me_finger_sf"/>
</dbReference>
<gene>
    <name evidence="2" type="ORF">EZS28_028249</name>
</gene>
<dbReference type="AlphaFoldDB" id="A0A5J4V125"/>
<accession>A0A5J4V125</accession>
<dbReference type="EMBL" id="SNRW01010675">
    <property type="protein sequence ID" value="KAA6376224.1"/>
    <property type="molecule type" value="Genomic_DNA"/>
</dbReference>
<name>A0A5J4V125_9EUKA</name>
<dbReference type="InterPro" id="IPR003615">
    <property type="entry name" value="HNH_nuc"/>
</dbReference>
<proteinExistence type="predicted"/>
<evidence type="ECO:0000313" key="2">
    <source>
        <dbReference type="EMBL" id="KAA6376224.1"/>
    </source>
</evidence>
<evidence type="ECO:0000313" key="3">
    <source>
        <dbReference type="Proteomes" id="UP000324800"/>
    </source>
</evidence>
<dbReference type="Proteomes" id="UP000324800">
    <property type="component" value="Unassembled WGS sequence"/>
</dbReference>
<dbReference type="Pfam" id="PF13392">
    <property type="entry name" value="HNH_3"/>
    <property type="match status" value="1"/>
</dbReference>
<dbReference type="SMART" id="SM00507">
    <property type="entry name" value="HNHc"/>
    <property type="match status" value="1"/>
</dbReference>
<dbReference type="OrthoDB" id="447635at2759"/>
<reference evidence="2 3" key="1">
    <citation type="submission" date="2019-03" db="EMBL/GenBank/DDBJ databases">
        <title>Single cell metagenomics reveals metabolic interactions within the superorganism composed of flagellate Streblomastix strix and complex community of Bacteroidetes bacteria on its surface.</title>
        <authorList>
            <person name="Treitli S.C."/>
            <person name="Kolisko M."/>
            <person name="Husnik F."/>
            <person name="Keeling P."/>
            <person name="Hampl V."/>
        </authorList>
    </citation>
    <scope>NUCLEOTIDE SEQUENCE [LARGE SCALE GENOMIC DNA]</scope>
    <source>
        <strain evidence="2">ST1C</strain>
    </source>
</reference>
<sequence>MTAEIEVQANEGQFVKLVADNEFEINDVYPHQIRRIDNQEIKEPYEANGYYVICLNAKRYQLHRLIAQNFIDNPDNLNEVDHVNRDKSDYHIDNLRWITHSDNLRNKSSSNNIDYVYVDSLSDDAIVINEYGKHRFEFYYYDNETDEFLFYNGRQYRQLHVNEMKKTGALFVYMMSTDDKQVKIYLNKFKKIYEIEF</sequence>
<organism evidence="2 3">
    <name type="scientific">Streblomastix strix</name>
    <dbReference type="NCBI Taxonomy" id="222440"/>
    <lineage>
        <taxon>Eukaryota</taxon>
        <taxon>Metamonada</taxon>
        <taxon>Preaxostyla</taxon>
        <taxon>Oxymonadida</taxon>
        <taxon>Streblomastigidae</taxon>
        <taxon>Streblomastix</taxon>
    </lineage>
</organism>
<dbReference type="Gene3D" id="3.90.75.20">
    <property type="match status" value="1"/>
</dbReference>
<dbReference type="SUPFAM" id="SSF54060">
    <property type="entry name" value="His-Me finger endonucleases"/>
    <property type="match status" value="1"/>
</dbReference>
<evidence type="ECO:0000259" key="1">
    <source>
        <dbReference type="SMART" id="SM00507"/>
    </source>
</evidence>
<comment type="caution">
    <text evidence="2">The sequence shown here is derived from an EMBL/GenBank/DDBJ whole genome shotgun (WGS) entry which is preliminary data.</text>
</comment>
<protein>
    <recommendedName>
        <fullName evidence="1">HNH nuclease domain-containing protein</fullName>
    </recommendedName>
</protein>
<feature type="domain" description="HNH nuclease" evidence="1">
    <location>
        <begin position="56"/>
        <end position="104"/>
    </location>
</feature>